<reference evidence="2" key="1">
    <citation type="submission" date="2020-03" db="EMBL/GenBank/DDBJ databases">
        <title>Draft Genome Sequence of Cylindrodendrum hubeiense.</title>
        <authorList>
            <person name="Buettner E."/>
            <person name="Kellner H."/>
        </authorList>
    </citation>
    <scope>NUCLEOTIDE SEQUENCE</scope>
    <source>
        <strain evidence="2">IHI 201604</strain>
    </source>
</reference>
<comment type="caution">
    <text evidence="2">The sequence shown here is derived from an EMBL/GenBank/DDBJ whole genome shotgun (WGS) entry which is preliminary data.</text>
</comment>
<accession>A0A9P5HGS0</accession>
<evidence type="ECO:0000256" key="1">
    <source>
        <dbReference type="SAM" id="Coils"/>
    </source>
</evidence>
<dbReference type="AlphaFoldDB" id="A0A9P5HGS0"/>
<organism evidence="2 3">
    <name type="scientific">Cylindrodendrum hubeiense</name>
    <dbReference type="NCBI Taxonomy" id="595255"/>
    <lineage>
        <taxon>Eukaryota</taxon>
        <taxon>Fungi</taxon>
        <taxon>Dikarya</taxon>
        <taxon>Ascomycota</taxon>
        <taxon>Pezizomycotina</taxon>
        <taxon>Sordariomycetes</taxon>
        <taxon>Hypocreomycetidae</taxon>
        <taxon>Hypocreales</taxon>
        <taxon>Nectriaceae</taxon>
        <taxon>Cylindrodendrum</taxon>
    </lineage>
</organism>
<sequence length="403" mass="45562">MSNTPADKWNPSSDGEKNFKKALESLSQSVDSVLISPMEKKENEEQEKKFLLQDQSYFALKAYVMTGKNFPATNHEFDYAISRSAFKRFDAIDPAIYEETREALVGVGRLCKPFYETKLHGMGSPRWLFGGHLEYDNSGYKKLEDRDDRFNSALSVAGFLLDMLQNAAEEGKISAQQLVTDLMKFRSDTQELLSRMRHLIQQYDTGPAVNPSNKIEPYLMFLNKDFQNSAKLVDDKLTQYNTTYGDWKTATGLAVGVGVSIGWLPVFGWVPLGFLAHNGDELHDTCATLHNENETLKRENEQEHKLIEWVTGIAKQFDGLEGKINSAVTAVDVLSSMFEHQGKSYRLIKASLGAISSYTNNEDANNRKDFIDHNVKETSRRLEELQKAARGFLQAILTETIIL</sequence>
<dbReference type="Proteomes" id="UP000722485">
    <property type="component" value="Unassembled WGS sequence"/>
</dbReference>
<feature type="coiled-coil region" evidence="1">
    <location>
        <begin position="368"/>
        <end position="395"/>
    </location>
</feature>
<proteinExistence type="predicted"/>
<dbReference type="Gene3D" id="1.20.1170.10">
    <property type="match status" value="1"/>
</dbReference>
<keyword evidence="1" id="KW-0175">Coiled coil</keyword>
<dbReference type="OrthoDB" id="5066239at2759"/>
<evidence type="ECO:0000313" key="2">
    <source>
        <dbReference type="EMBL" id="KAF7555250.1"/>
    </source>
</evidence>
<evidence type="ECO:0000313" key="3">
    <source>
        <dbReference type="Proteomes" id="UP000722485"/>
    </source>
</evidence>
<keyword evidence="3" id="KW-1185">Reference proteome</keyword>
<gene>
    <name evidence="2" type="ORF">G7Z17_g2327</name>
</gene>
<dbReference type="EMBL" id="JAANBB010000022">
    <property type="protein sequence ID" value="KAF7555250.1"/>
    <property type="molecule type" value="Genomic_DNA"/>
</dbReference>
<name>A0A9P5HGS0_9HYPO</name>
<dbReference type="SUPFAM" id="SSF58100">
    <property type="entry name" value="Bacterial hemolysins"/>
    <property type="match status" value="1"/>
</dbReference>
<protein>
    <submittedName>
        <fullName evidence="2">Uncharacterized protein</fullName>
    </submittedName>
</protein>